<keyword evidence="1" id="KW-0547">Nucleotide-binding</keyword>
<dbReference type="HOGENOM" id="CLU_052793_0_0_9"/>
<dbReference type="PANTHER" id="PTHR20953">
    <property type="entry name" value="KINASE-RELATED"/>
    <property type="match status" value="1"/>
</dbReference>
<dbReference type="Gene3D" id="3.40.50.300">
    <property type="entry name" value="P-loop containing nucleotide triphosphate hydrolases"/>
    <property type="match status" value="1"/>
</dbReference>
<gene>
    <name evidence="4" type="ordered locus">Sgly_1917</name>
</gene>
<name>F0T0S4_SYNGF</name>
<dbReference type="InterPro" id="IPR045735">
    <property type="entry name" value="Spore_III_AA_AAA+_ATPase"/>
</dbReference>
<dbReference type="EMBL" id="CP002547">
    <property type="protein sequence ID" value="ADY56213.1"/>
    <property type="molecule type" value="Genomic_DNA"/>
</dbReference>
<dbReference type="Proteomes" id="UP000007488">
    <property type="component" value="Chromosome"/>
</dbReference>
<protein>
    <submittedName>
        <fullName evidence="4">Stage III sporulation protein AA</fullName>
    </submittedName>
</protein>
<dbReference type="GO" id="GO:0005524">
    <property type="term" value="F:ATP binding"/>
    <property type="evidence" value="ECO:0007669"/>
    <property type="project" value="UniProtKB-KW"/>
</dbReference>
<dbReference type="SUPFAM" id="SSF52540">
    <property type="entry name" value="P-loop containing nucleoside triphosphate hydrolases"/>
    <property type="match status" value="1"/>
</dbReference>
<sequence length="344" mass="38008">MKLSITPLIKTARNNPGSDVFTGAWFAGRLQAAIEKALKNHQKEKDLVEEIRIRINQPLILRTGKTEYFISPAGEDCHEQESIRITKEDIDTTLEKMTFSSLYAVEEELRQGFLTLPGGHRVGLAGEVLLEKGSVRSLKHISALNIRIAHELEGETKLLQYLLDQEKDICNTLIISPPRAGKTTVLRMLIKTLSNGLPAIQLAGQPVGVVDERGEIAGIWQGIPAFDLGIRTDILDRTPKALGIAMLIRSMSPSVVAVDELGAPEDVRSLEDAVRCGVKIIATAHAGSIEEIRERKQINGLLEQKVFRRIVLLSRRKGPGTLEKVFDPLDNRAIYSAGGDQKCW</sequence>
<proteinExistence type="predicted"/>
<evidence type="ECO:0000313" key="5">
    <source>
        <dbReference type="Proteomes" id="UP000007488"/>
    </source>
</evidence>
<evidence type="ECO:0000256" key="1">
    <source>
        <dbReference type="ARBA" id="ARBA00022741"/>
    </source>
</evidence>
<dbReference type="STRING" id="645991.Sgly_1917"/>
<dbReference type="NCBIfam" id="TIGR02858">
    <property type="entry name" value="spore_III_AA"/>
    <property type="match status" value="1"/>
</dbReference>
<evidence type="ECO:0000256" key="2">
    <source>
        <dbReference type="ARBA" id="ARBA00022840"/>
    </source>
</evidence>
<dbReference type="PANTHER" id="PTHR20953:SF3">
    <property type="entry name" value="P-LOOP CONTAINING NUCLEOSIDE TRIPHOSPHATE HYDROLASES SUPERFAMILY PROTEIN"/>
    <property type="match status" value="1"/>
</dbReference>
<reference evidence="5" key="2">
    <citation type="submission" date="2011-02" db="EMBL/GenBank/DDBJ databases">
        <title>The complete genome of Syntrophobotulus glycolicus DSM 8271.</title>
        <authorList>
            <person name="Lucas S."/>
            <person name="Copeland A."/>
            <person name="Lapidus A."/>
            <person name="Bruce D."/>
            <person name="Goodwin L."/>
            <person name="Pitluck S."/>
            <person name="Kyrpides N."/>
            <person name="Mavromatis K."/>
            <person name="Pagani I."/>
            <person name="Ivanova N."/>
            <person name="Mikhailova N."/>
            <person name="Chertkov O."/>
            <person name="Held B."/>
            <person name="Detter J.C."/>
            <person name="Tapia R."/>
            <person name="Han C."/>
            <person name="Land M."/>
            <person name="Hauser L."/>
            <person name="Markowitz V."/>
            <person name="Cheng J.-F."/>
            <person name="Hugenholtz P."/>
            <person name="Woyke T."/>
            <person name="Wu D."/>
            <person name="Spring S."/>
            <person name="Schroeder M."/>
            <person name="Brambilla E."/>
            <person name="Klenk H.-P."/>
            <person name="Eisen J.A."/>
        </authorList>
    </citation>
    <scope>NUCLEOTIDE SEQUENCE [LARGE SCALE GENOMIC DNA]</scope>
    <source>
        <strain evidence="5">DSM 8271 / FlGlyR</strain>
    </source>
</reference>
<reference evidence="4 5" key="1">
    <citation type="journal article" date="2011" name="Stand. Genomic Sci.">
        <title>Complete genome sequence of Syntrophobotulus glycolicus type strain (FlGlyR).</title>
        <authorList>
            <person name="Han C."/>
            <person name="Mwirichia R."/>
            <person name="Chertkov O."/>
            <person name="Held B."/>
            <person name="Lapidus A."/>
            <person name="Nolan M."/>
            <person name="Lucas S."/>
            <person name="Hammon N."/>
            <person name="Deshpande S."/>
            <person name="Cheng J.F."/>
            <person name="Tapia R."/>
            <person name="Goodwin L."/>
            <person name="Pitluck S."/>
            <person name="Huntemann M."/>
            <person name="Liolios K."/>
            <person name="Ivanova N."/>
            <person name="Pagani I."/>
            <person name="Mavromatis K."/>
            <person name="Ovchinikova G."/>
            <person name="Pati A."/>
            <person name="Chen A."/>
            <person name="Palaniappan K."/>
            <person name="Land M."/>
            <person name="Hauser L."/>
            <person name="Brambilla E.M."/>
            <person name="Rohde M."/>
            <person name="Spring S."/>
            <person name="Sikorski J."/>
            <person name="Goker M."/>
            <person name="Woyke T."/>
            <person name="Bristow J."/>
            <person name="Eisen J.A."/>
            <person name="Markowitz V."/>
            <person name="Hugenholtz P."/>
            <person name="Kyrpides N.C."/>
            <person name="Klenk H.P."/>
            <person name="Detter J.C."/>
        </authorList>
    </citation>
    <scope>NUCLEOTIDE SEQUENCE [LARGE SCALE GENOMIC DNA]</scope>
    <source>
        <strain evidence="5">DSM 8271 / FlGlyR</strain>
    </source>
</reference>
<evidence type="ECO:0000259" key="3">
    <source>
        <dbReference type="Pfam" id="PF19568"/>
    </source>
</evidence>
<dbReference type="OrthoDB" id="9768243at2"/>
<organism evidence="4 5">
    <name type="scientific">Syntrophobotulus glycolicus (strain DSM 8271 / FlGlyR)</name>
    <dbReference type="NCBI Taxonomy" id="645991"/>
    <lineage>
        <taxon>Bacteria</taxon>
        <taxon>Bacillati</taxon>
        <taxon>Bacillota</taxon>
        <taxon>Clostridia</taxon>
        <taxon>Eubacteriales</taxon>
        <taxon>Desulfitobacteriaceae</taxon>
        <taxon>Syntrophobotulus</taxon>
    </lineage>
</organism>
<dbReference type="RefSeq" id="WP_013625081.1">
    <property type="nucleotide sequence ID" value="NC_015172.1"/>
</dbReference>
<dbReference type="KEGG" id="sgy:Sgly_1917"/>
<dbReference type="AlphaFoldDB" id="F0T0S4"/>
<accession>F0T0S4</accession>
<keyword evidence="5" id="KW-1185">Reference proteome</keyword>
<feature type="domain" description="Stage III sporulation protein AA AAA+ ATPase" evidence="3">
    <location>
        <begin position="30"/>
        <end position="327"/>
    </location>
</feature>
<dbReference type="Pfam" id="PF19568">
    <property type="entry name" value="Spore_III_AA"/>
    <property type="match status" value="1"/>
</dbReference>
<dbReference type="InterPro" id="IPR014217">
    <property type="entry name" value="Spore_III_AA"/>
</dbReference>
<dbReference type="eggNOG" id="COG3854">
    <property type="taxonomic scope" value="Bacteria"/>
</dbReference>
<evidence type="ECO:0000313" key="4">
    <source>
        <dbReference type="EMBL" id="ADY56213.1"/>
    </source>
</evidence>
<keyword evidence="2" id="KW-0067">ATP-binding</keyword>
<dbReference type="InterPro" id="IPR027417">
    <property type="entry name" value="P-loop_NTPase"/>
</dbReference>